<dbReference type="InterPro" id="IPR006005">
    <property type="entry name" value="Glut_synth_ssu1"/>
</dbReference>
<name>A0A8K0NQ08_9TREE</name>
<feature type="binding site" evidence="24">
    <location>
        <position position="1224"/>
    </location>
    <ligand>
        <name>[3Fe-4S] cluster</name>
        <dbReference type="ChEBI" id="CHEBI:21137"/>
    </ligand>
</feature>
<dbReference type="GO" id="GO:0016639">
    <property type="term" value="F:oxidoreductase activity, acting on the CH-NH2 group of donors, NAD or NADP as acceptor"/>
    <property type="evidence" value="ECO:0007669"/>
    <property type="project" value="InterPro"/>
</dbReference>
<evidence type="ECO:0000256" key="7">
    <source>
        <dbReference type="ARBA" id="ARBA00011233"/>
    </source>
</evidence>
<feature type="compositionally biased region" description="Polar residues" evidence="25">
    <location>
        <begin position="2169"/>
        <end position="2179"/>
    </location>
</feature>
<evidence type="ECO:0000256" key="14">
    <source>
        <dbReference type="ARBA" id="ARBA00023002"/>
    </source>
</evidence>
<dbReference type="InterPro" id="IPR036485">
    <property type="entry name" value="Glu_synth_asu_C_sf"/>
</dbReference>
<evidence type="ECO:0000313" key="28">
    <source>
        <dbReference type="Proteomes" id="UP000812966"/>
    </source>
</evidence>
<dbReference type="FunFam" id="3.20.20.70:FF:000017">
    <property type="entry name" value="Glutamate synthase [NADH], amyloplastic"/>
    <property type="match status" value="1"/>
</dbReference>
<dbReference type="Gene3D" id="3.20.20.70">
    <property type="entry name" value="Aldolase class I"/>
    <property type="match status" value="2"/>
</dbReference>
<keyword evidence="13" id="KW-0315">Glutamine amidotransferase</keyword>
<evidence type="ECO:0000256" key="18">
    <source>
        <dbReference type="ARBA" id="ARBA00023291"/>
    </source>
</evidence>
<dbReference type="EMBL" id="JABELV010000021">
    <property type="protein sequence ID" value="KAG7563088.1"/>
    <property type="molecule type" value="Genomic_DNA"/>
</dbReference>
<evidence type="ECO:0000256" key="12">
    <source>
        <dbReference type="ARBA" id="ARBA00022827"/>
    </source>
</evidence>
<evidence type="ECO:0000256" key="19">
    <source>
        <dbReference type="ARBA" id="ARBA00024383"/>
    </source>
</evidence>
<evidence type="ECO:0000256" key="16">
    <source>
        <dbReference type="ARBA" id="ARBA00023014"/>
    </source>
</evidence>
<dbReference type="FunFam" id="3.20.20.70:FF:000031">
    <property type="entry name" value="Glutamate synthase 1 [NADH]"/>
    <property type="match status" value="1"/>
</dbReference>
<organism evidence="27 28">
    <name type="scientific">Filobasidium floriforme</name>
    <dbReference type="NCBI Taxonomy" id="5210"/>
    <lineage>
        <taxon>Eukaryota</taxon>
        <taxon>Fungi</taxon>
        <taxon>Dikarya</taxon>
        <taxon>Basidiomycota</taxon>
        <taxon>Agaricomycotina</taxon>
        <taxon>Tremellomycetes</taxon>
        <taxon>Filobasidiales</taxon>
        <taxon>Filobasidiaceae</taxon>
        <taxon>Filobasidium</taxon>
    </lineage>
</organism>
<dbReference type="Pfam" id="PF07992">
    <property type="entry name" value="Pyr_redox_2"/>
    <property type="match status" value="1"/>
</dbReference>
<comment type="pathway">
    <text evidence="4">Nitrogen metabolism.</text>
</comment>
<dbReference type="InterPro" id="IPR051394">
    <property type="entry name" value="Glutamate_Synthase"/>
</dbReference>
<comment type="function">
    <text evidence="21">Forms L-glutamate from L-glutamine and 2-oxoglutarate. Represents an alternative pathway to L-glutamate dehydrogenase for the biosynthesis of L-glutamate. Participates with glutamine synthetase in ammonia assimilation processes. The enzyme is specific for NADH, L-glutamine and 2-oxoglutarate.</text>
</comment>
<feature type="active site" description="For GATase activity" evidence="23">
    <location>
        <position position="68"/>
    </location>
</feature>
<keyword evidence="9" id="KW-0285">Flavoprotein</keyword>
<keyword evidence="16 24" id="KW-0411">Iron-sulfur</keyword>
<dbReference type="UniPathway" id="UPA00634">
    <property type="reaction ID" value="UER00690"/>
</dbReference>
<feature type="binding site" evidence="24">
    <location>
        <position position="1219"/>
    </location>
    <ligand>
        <name>[3Fe-4S] cluster</name>
        <dbReference type="ChEBI" id="CHEBI:21137"/>
    </ligand>
</feature>
<evidence type="ECO:0000256" key="4">
    <source>
        <dbReference type="ARBA" id="ARBA00004909"/>
    </source>
</evidence>
<comment type="cofactor">
    <cofactor evidence="24">
        <name>[3Fe-4S] cluster</name>
        <dbReference type="ChEBI" id="CHEBI:21137"/>
    </cofactor>
    <text evidence="24">Binds 1 [3Fe-4S] cluster.</text>
</comment>
<dbReference type="InterPro" id="IPR017932">
    <property type="entry name" value="GATase_2_dom"/>
</dbReference>
<dbReference type="SUPFAM" id="SSF46548">
    <property type="entry name" value="alpha-helical ferredoxin"/>
    <property type="match status" value="1"/>
</dbReference>
<evidence type="ECO:0000256" key="3">
    <source>
        <dbReference type="ARBA" id="ARBA00004802"/>
    </source>
</evidence>
<evidence type="ECO:0000256" key="11">
    <source>
        <dbReference type="ARBA" id="ARBA00022723"/>
    </source>
</evidence>
<comment type="catalytic activity">
    <reaction evidence="20">
        <text>2 L-glutamate + NAD(+) = L-glutamine + 2-oxoglutarate + NADH + H(+)</text>
        <dbReference type="Rhea" id="RHEA:13753"/>
        <dbReference type="ChEBI" id="CHEBI:15378"/>
        <dbReference type="ChEBI" id="CHEBI:16810"/>
        <dbReference type="ChEBI" id="CHEBI:29985"/>
        <dbReference type="ChEBI" id="CHEBI:57540"/>
        <dbReference type="ChEBI" id="CHEBI:57945"/>
        <dbReference type="ChEBI" id="CHEBI:58359"/>
        <dbReference type="EC" id="1.4.1.14"/>
    </reaction>
</comment>
<dbReference type="InterPro" id="IPR009051">
    <property type="entry name" value="Helical_ferredxn"/>
</dbReference>
<dbReference type="InterPro" id="IPR002489">
    <property type="entry name" value="Glu_synth_asu_C"/>
</dbReference>
<dbReference type="InterPro" id="IPR036188">
    <property type="entry name" value="FAD/NAD-bd_sf"/>
</dbReference>
<dbReference type="Gene3D" id="3.50.50.60">
    <property type="entry name" value="FAD/NAD(P)-binding domain"/>
    <property type="match status" value="2"/>
</dbReference>
<dbReference type="GO" id="GO:0019676">
    <property type="term" value="P:ammonia assimilation cycle"/>
    <property type="evidence" value="ECO:0007669"/>
    <property type="project" value="UniProtKB-ARBA"/>
</dbReference>
<gene>
    <name evidence="27" type="ORF">FFLO_01520</name>
</gene>
<evidence type="ECO:0000256" key="10">
    <source>
        <dbReference type="ARBA" id="ARBA00022643"/>
    </source>
</evidence>
<keyword evidence="17" id="KW-0314">Glutamate biosynthesis</keyword>
<dbReference type="InterPro" id="IPR029055">
    <property type="entry name" value="Ntn_hydrolases_N"/>
</dbReference>
<dbReference type="Proteomes" id="UP000812966">
    <property type="component" value="Unassembled WGS sequence"/>
</dbReference>
<evidence type="ECO:0000256" key="1">
    <source>
        <dbReference type="ARBA" id="ARBA00001917"/>
    </source>
</evidence>
<evidence type="ECO:0000256" key="9">
    <source>
        <dbReference type="ARBA" id="ARBA00022630"/>
    </source>
</evidence>
<keyword evidence="28" id="KW-1185">Reference proteome</keyword>
<evidence type="ECO:0000256" key="5">
    <source>
        <dbReference type="ARBA" id="ARBA00004944"/>
    </source>
</evidence>
<sequence>MVIHSSSAMLNDDDTWACTDSTDHSSSLGVQQATSVGMETNFENHDSTDPSFPARQGLYNPEEERDACGVGFIVHIKGKGNHKIVSDARGLLCNMTHRGATGADSRDGDGAGGMYGIPHRMFIRETPHCFLPRLPSNGTYATGNVFFSKTAHGEQRQKLEQIADELGMRVLGWREVPTDGSILGPSSKSREPKILQPFVVMKEHYGTGDHCEEGPFDVMKFNRQLFLLRKMCTTAIGLSKSFYICSLATTTIVYKGQLSPVQVYEYFHDLNHALFESHFALVHSRFSTNTFPSWSRAQPKRLAAHNGEINTVRGNKNWMRAREGVLKSEKFGDELEKLYPIIEEGGSDSAAFDNVLELFVVNGVLTLPEAVMLMVPEAWQNNDLMEADKKAFYNWAACLQEPWDGPALFTFSDGRYCGANLDRNGLRPCRYIVTNEDIMICASEVGAIYLDPATVIMKGRLKPGRMLLVDTKEGRIVDDKELKMTTAKKHPFAAWAEDQLLQLPEIMAKVARQHSLKVVLDETELANDPRLLAFGYSFEQLNLLMLPMVKDGKEALGSMGNDTALACVSTVPQMIYDYFRQLFAQVTNPPIDPIRESIVMSLQTFVGPEGNLLEIKNTQMHRLQLDSPVLTIEEMNAIKHMKTAHSDWPSITLDITFNKGEGLPGFRNALNRVSQEALNAVDAGFKVIILSDRNVGPTRVPLSDMLALGGVQHFLISHKKRSKVALVVESGAARDVHSICCLVGYGADAVNPWLMLETIHKVEREGLAKEGQTANELIDNYRKAMDNGMLKVFSKMGISTLASYKGAQIFEALGLHHEVISQCFAGTASRVEGATFEILAMDAFATHERGYPSGRQTITVAGMPETGEYHWRDGGEAHINDPTGMANLQDAVRQKNQSAYDAYSRNAHEQIKRTTLRGLLDFAYEKATPIPIEQVEPWNEIVRRFATGAMSYGSISMESHATLAVAMNRLGGKSNTGEGGEDSERSNPIPGPGYNAPREPYSHAMDLKPVTDSRRSAIKQVASGRFGVTSNYLADADEIQIKMAQGAKPGEGGELPGHKVSISIARTRHSTPGVGLISPPPHHDIYSIEDLKQLIYDLKAANPRGRISVKLVSEVGVGVVASGVAKAKAEHILIAGHDGGTGASRWTGIKHAGLPWELGVSEAHQTLVLNNLRGRVTIQTDGNLKTGRDVALACLLGAEEWGFATAPLIALGCIMMRKCHLGTCPVGIATQTPELRAKFAGQPEHVVNFCFYVANELREIMAKLGLRSIEEMVGRSDLLKVDESLRTPKTAHLDLSPMLKPAFEMRPGAPTHRMKPQDHKMYKRLDNKFIDEAEPAIESGIPVSIDCEVTNTDRALGTTLSYRVSKKHGEAGLPRDTIHINMKGSAGQSLGAFLAPGITIELEGEANDGVGKGLSGGRLIIYPPHESPFKAEENIIIGNVALYGASSGHAYINGIAAERFAVRNSGCLAVVEGTGDHGLEYMTGGRVVVLGKTGRNFAAGMSGGIAYVLDLAHDFGSKVNHEMVELGKVTDPKEISELRELIEQHRHFTGSEVADRVLKTFNRMLSYFVRVMPLDYKRVLEEEAARAAEEKARQNAIDLVPSQAQVDISRSTSPVKHHEPSVGDVEDAMVDTETAVARGAKLDKVRGFMKYKRMGEAYRPARKRTKDWKEVSSRLKPQELQVQAARCMDCGVPFCQSNSGCPISNLIPSWNELVFRDDWHSAWLRLKATNNMSWATGRVCPAPCQSACVAGINGAPVEIKSIECAIIDRAYEEGWVQPEPPQNRTGKKIAVIGSGPAGLSCAEQLNKAGHLVTVYERSDAIGGLLYYGIPNMKLEKRFVDRHVQMLRDEGINFVTNANVGVNVDINQLKEENDAVVLAIGSTVGRDLRLPGRESEGIYQAMDFLTKNTSELTKNDQELKDSSRYIDAKGLDVIVIGGGDTGNDVLGTSVRQGARSIVNFELLPEPPATRAANNPWPTFARIKRTDYGHAEVIAHWGNDPREYCISTTDFVKDEETGKLKGVNTVKVEWTQKGGQWSMEKIPGSEKFFPAQLVLLALGFVSPDQSLLAQLKLKADPRSNIQTPEGSYASSVDGVWACGDARRGQSLVVWAINEGRQCAREIDLFLEHDTRLAATGGIIKRSWVPPPISTDGTASGSGSESGDAGSVDSGFDSTVASEVLV</sequence>
<evidence type="ECO:0000256" key="21">
    <source>
        <dbReference type="ARBA" id="ARBA00057049"/>
    </source>
</evidence>
<dbReference type="GO" id="GO:0051538">
    <property type="term" value="F:3 iron, 4 sulfur cluster binding"/>
    <property type="evidence" value="ECO:0007669"/>
    <property type="project" value="UniProtKB-KW"/>
</dbReference>
<dbReference type="GO" id="GO:0097054">
    <property type="term" value="P:L-glutamate biosynthetic process"/>
    <property type="evidence" value="ECO:0007669"/>
    <property type="project" value="UniProtKB-UniPathway"/>
</dbReference>
<dbReference type="PANTHER" id="PTHR43100">
    <property type="entry name" value="GLUTAMATE SYNTHASE [NADPH] SMALL CHAIN"/>
    <property type="match status" value="1"/>
</dbReference>
<evidence type="ECO:0000259" key="26">
    <source>
        <dbReference type="PROSITE" id="PS51278"/>
    </source>
</evidence>
<evidence type="ECO:0000256" key="17">
    <source>
        <dbReference type="ARBA" id="ARBA00023164"/>
    </source>
</evidence>
<accession>A0A8K0NQ08</accession>
<dbReference type="CDD" id="cd00713">
    <property type="entry name" value="GltS"/>
    <property type="match status" value="1"/>
</dbReference>
<keyword evidence="11" id="KW-0479">Metal-binding</keyword>
<evidence type="ECO:0000256" key="15">
    <source>
        <dbReference type="ARBA" id="ARBA00023004"/>
    </source>
</evidence>
<dbReference type="FunFam" id="2.160.20.60:FF:000001">
    <property type="entry name" value="Glutamate synthase, large subunit"/>
    <property type="match status" value="1"/>
</dbReference>
<feature type="compositionally biased region" description="Low complexity" evidence="25">
    <location>
        <begin position="2147"/>
        <end position="2168"/>
    </location>
</feature>
<dbReference type="CDD" id="cd02808">
    <property type="entry name" value="GltS_FMN"/>
    <property type="match status" value="1"/>
</dbReference>
<dbReference type="CDD" id="cd00982">
    <property type="entry name" value="gltB_C"/>
    <property type="match status" value="1"/>
</dbReference>
<dbReference type="InterPro" id="IPR023753">
    <property type="entry name" value="FAD/NAD-binding_dom"/>
</dbReference>
<evidence type="ECO:0000256" key="6">
    <source>
        <dbReference type="ARBA" id="ARBA00009716"/>
    </source>
</evidence>
<dbReference type="Gene3D" id="2.160.20.60">
    <property type="entry name" value="Glutamate synthase, alpha subunit, C-terminal domain"/>
    <property type="match status" value="1"/>
</dbReference>
<dbReference type="SUPFAM" id="SSF51395">
    <property type="entry name" value="FMN-linked oxidoreductases"/>
    <property type="match status" value="1"/>
</dbReference>
<feature type="binding site" evidence="24">
    <location>
        <position position="1213"/>
    </location>
    <ligand>
        <name>[3Fe-4S] cluster</name>
        <dbReference type="ChEBI" id="CHEBI:21137"/>
    </ligand>
</feature>
<dbReference type="EC" id="1.4.1.14" evidence="19"/>
<dbReference type="FunFam" id="3.60.20.10:FF:000001">
    <property type="entry name" value="Glutamate synthase, large subunit"/>
    <property type="match status" value="1"/>
</dbReference>
<dbReference type="InterPro" id="IPR013785">
    <property type="entry name" value="Aldolase_TIM"/>
</dbReference>
<keyword evidence="18 24" id="KW-0003">3Fe-4S</keyword>
<reference evidence="27" key="1">
    <citation type="submission" date="2020-04" db="EMBL/GenBank/DDBJ databases">
        <title>Analysis of mating type loci in Filobasidium floriforme.</title>
        <authorList>
            <person name="Nowrousian M."/>
        </authorList>
    </citation>
    <scope>NUCLEOTIDE SEQUENCE</scope>
    <source>
        <strain evidence="27">CBS 6242</strain>
    </source>
</reference>
<evidence type="ECO:0000256" key="23">
    <source>
        <dbReference type="PIRSR" id="PIRSR000187-1"/>
    </source>
</evidence>
<dbReference type="PROSITE" id="PS51278">
    <property type="entry name" value="GATASE_TYPE_2"/>
    <property type="match status" value="1"/>
</dbReference>
<dbReference type="GO" id="GO:0005506">
    <property type="term" value="F:iron ion binding"/>
    <property type="evidence" value="ECO:0007669"/>
    <property type="project" value="InterPro"/>
</dbReference>
<evidence type="ECO:0000256" key="8">
    <source>
        <dbReference type="ARBA" id="ARBA00022605"/>
    </source>
</evidence>
<dbReference type="Gene3D" id="1.10.1060.10">
    <property type="entry name" value="Alpha-helical ferredoxin"/>
    <property type="match status" value="1"/>
</dbReference>
<keyword evidence="14" id="KW-0560">Oxidoreductase</keyword>
<keyword evidence="12" id="KW-0274">FAD</keyword>
<keyword evidence="8" id="KW-0028">Amino-acid biosynthesis</keyword>
<dbReference type="PIRSF" id="PIRSF000187">
    <property type="entry name" value="GOGAT"/>
    <property type="match status" value="1"/>
</dbReference>
<dbReference type="InterPro" id="IPR002932">
    <property type="entry name" value="Glu_synthdom"/>
</dbReference>
<dbReference type="Pfam" id="PF00310">
    <property type="entry name" value="GATase_2"/>
    <property type="match status" value="1"/>
</dbReference>
<evidence type="ECO:0000256" key="20">
    <source>
        <dbReference type="ARBA" id="ARBA00048867"/>
    </source>
</evidence>
<comment type="similarity">
    <text evidence="6">Belongs to the glutamate synthase family.</text>
</comment>
<dbReference type="GO" id="GO:0010181">
    <property type="term" value="F:FMN binding"/>
    <property type="evidence" value="ECO:0007669"/>
    <property type="project" value="InterPro"/>
</dbReference>
<dbReference type="PANTHER" id="PTHR43100:SF1">
    <property type="entry name" value="GLUTAMATE SYNTHASE [NADPH] SMALL CHAIN"/>
    <property type="match status" value="1"/>
</dbReference>
<dbReference type="NCBIfam" id="NF008730">
    <property type="entry name" value="PRK11750.1"/>
    <property type="match status" value="1"/>
</dbReference>
<feature type="domain" description="Glutamine amidotransferase type-2" evidence="26">
    <location>
        <begin position="68"/>
        <end position="472"/>
    </location>
</feature>
<dbReference type="GO" id="GO:0050660">
    <property type="term" value="F:flavin adenine dinucleotide binding"/>
    <property type="evidence" value="ECO:0007669"/>
    <property type="project" value="InterPro"/>
</dbReference>
<keyword evidence="15" id="KW-0408">Iron</keyword>
<protein>
    <recommendedName>
        <fullName evidence="22">Glutamate synthase [NADH]</fullName>
        <ecNumber evidence="19">1.4.1.14</ecNumber>
    </recommendedName>
</protein>
<dbReference type="SUPFAM" id="SSF69336">
    <property type="entry name" value="Alpha subunit of glutamate synthase, C-terminal domain"/>
    <property type="match status" value="1"/>
</dbReference>
<dbReference type="NCBIfam" id="TIGR01317">
    <property type="entry name" value="GOGAT_sm_gam"/>
    <property type="match status" value="1"/>
</dbReference>
<dbReference type="InterPro" id="IPR012220">
    <property type="entry name" value="Glu_synth_euk"/>
</dbReference>
<dbReference type="SUPFAM" id="SSF51971">
    <property type="entry name" value="Nucleotide-binding domain"/>
    <property type="match status" value="1"/>
</dbReference>
<comment type="subunit">
    <text evidence="7">Homotrimer.</text>
</comment>
<dbReference type="GO" id="GO:0016040">
    <property type="term" value="F:glutamate synthase (NADH) activity"/>
    <property type="evidence" value="ECO:0007669"/>
    <property type="project" value="UniProtKB-EC"/>
</dbReference>
<dbReference type="InterPro" id="IPR006982">
    <property type="entry name" value="Glu_synth_centr_N"/>
</dbReference>
<evidence type="ECO:0000256" key="2">
    <source>
        <dbReference type="ARBA" id="ARBA00001974"/>
    </source>
</evidence>
<comment type="cofactor">
    <cofactor evidence="2">
        <name>FAD</name>
        <dbReference type="ChEBI" id="CHEBI:57692"/>
    </cofactor>
</comment>
<dbReference type="OrthoDB" id="4327079at2759"/>
<comment type="cofactor">
    <cofactor evidence="1">
        <name>FMN</name>
        <dbReference type="ChEBI" id="CHEBI:58210"/>
    </cofactor>
</comment>
<keyword evidence="10" id="KW-0288">FMN</keyword>
<comment type="caution">
    <text evidence="27">The sequence shown here is derived from an EMBL/GenBank/DDBJ whole genome shotgun (WGS) entry which is preliminary data.</text>
</comment>
<dbReference type="Pfam" id="PF01493">
    <property type="entry name" value="GXGXG"/>
    <property type="match status" value="1"/>
</dbReference>
<comment type="pathway">
    <text evidence="3">Energy metabolism; nitrogen metabolism.</text>
</comment>
<proteinExistence type="inferred from homology"/>
<evidence type="ECO:0000256" key="25">
    <source>
        <dbReference type="SAM" id="MobiDB-lite"/>
    </source>
</evidence>
<evidence type="ECO:0000256" key="24">
    <source>
        <dbReference type="PIRSR" id="PIRSR000187-2"/>
    </source>
</evidence>
<dbReference type="Pfam" id="PF14691">
    <property type="entry name" value="Fer4_20"/>
    <property type="match status" value="1"/>
</dbReference>
<dbReference type="Pfam" id="PF01645">
    <property type="entry name" value="Glu_synthase"/>
    <property type="match status" value="1"/>
</dbReference>
<comment type="pathway">
    <text evidence="5">Amino-acid biosynthesis; L-glutamate biosynthesis via GLT pathway; L-glutamate from 2-oxoglutarate and L-glutamine (NAD(+) route): step 1/1.</text>
</comment>
<dbReference type="Gene3D" id="3.60.20.10">
    <property type="entry name" value="Glutamine Phosphoribosylpyrophosphate, subunit 1, domain 1"/>
    <property type="match status" value="1"/>
</dbReference>
<dbReference type="InterPro" id="IPR028261">
    <property type="entry name" value="DPD_II"/>
</dbReference>
<dbReference type="Pfam" id="PF04898">
    <property type="entry name" value="Glu_syn_central"/>
    <property type="match status" value="1"/>
</dbReference>
<feature type="region of interest" description="Disordered" evidence="25">
    <location>
        <begin position="970"/>
        <end position="1000"/>
    </location>
</feature>
<dbReference type="PRINTS" id="PR00419">
    <property type="entry name" value="ADXRDTASE"/>
</dbReference>
<evidence type="ECO:0000256" key="22">
    <source>
        <dbReference type="ARBA" id="ARBA00068518"/>
    </source>
</evidence>
<evidence type="ECO:0000256" key="13">
    <source>
        <dbReference type="ARBA" id="ARBA00022962"/>
    </source>
</evidence>
<feature type="region of interest" description="Disordered" evidence="25">
    <location>
        <begin position="2141"/>
        <end position="2179"/>
    </location>
</feature>
<evidence type="ECO:0000313" key="27">
    <source>
        <dbReference type="EMBL" id="KAG7563088.1"/>
    </source>
</evidence>
<dbReference type="UniPathway" id="UPA00045"/>
<dbReference type="SUPFAM" id="SSF56235">
    <property type="entry name" value="N-terminal nucleophile aminohydrolases (Ntn hydrolases)"/>
    <property type="match status" value="1"/>
</dbReference>